<evidence type="ECO:0000256" key="1">
    <source>
        <dbReference type="SAM" id="Phobius"/>
    </source>
</evidence>
<feature type="transmembrane region" description="Helical" evidence="1">
    <location>
        <begin position="26"/>
        <end position="45"/>
    </location>
</feature>
<feature type="transmembrane region" description="Helical" evidence="1">
    <location>
        <begin position="364"/>
        <end position="385"/>
    </location>
</feature>
<feature type="transmembrane region" description="Helical" evidence="1">
    <location>
        <begin position="175"/>
        <end position="202"/>
    </location>
</feature>
<keyword evidence="1" id="KW-0472">Membrane</keyword>
<dbReference type="EMBL" id="QPEX01000030">
    <property type="protein sequence ID" value="RCS46446.1"/>
    <property type="molecule type" value="Genomic_DNA"/>
</dbReference>
<name>A0A368KT25_9BACT</name>
<feature type="transmembrane region" description="Helical" evidence="1">
    <location>
        <begin position="120"/>
        <end position="141"/>
    </location>
</feature>
<protein>
    <recommendedName>
        <fullName evidence="4">Glycosyltransferase RgtA/B/C/D-like domain-containing protein</fullName>
    </recommendedName>
</protein>
<keyword evidence="1" id="KW-1133">Transmembrane helix</keyword>
<feature type="transmembrane region" description="Helical" evidence="1">
    <location>
        <begin position="318"/>
        <end position="334"/>
    </location>
</feature>
<accession>A0A368KT25</accession>
<proteinExistence type="predicted"/>
<dbReference type="Proteomes" id="UP000253562">
    <property type="component" value="Unassembled WGS sequence"/>
</dbReference>
<feature type="transmembrane region" description="Helical" evidence="1">
    <location>
        <begin position="90"/>
        <end position="108"/>
    </location>
</feature>
<gene>
    <name evidence="2" type="ORF">DTL42_15935</name>
</gene>
<evidence type="ECO:0000313" key="3">
    <source>
        <dbReference type="Proteomes" id="UP000253562"/>
    </source>
</evidence>
<feature type="transmembrane region" description="Helical" evidence="1">
    <location>
        <begin position="208"/>
        <end position="226"/>
    </location>
</feature>
<evidence type="ECO:0008006" key="4">
    <source>
        <dbReference type="Google" id="ProtNLM"/>
    </source>
</evidence>
<evidence type="ECO:0000313" key="2">
    <source>
        <dbReference type="EMBL" id="RCS46446.1"/>
    </source>
</evidence>
<comment type="caution">
    <text evidence="2">The sequence shown here is derived from an EMBL/GenBank/DDBJ whole genome shotgun (WGS) entry which is preliminary data.</text>
</comment>
<reference evidence="2 3" key="1">
    <citation type="submission" date="2018-07" db="EMBL/GenBank/DDBJ databases">
        <title>Comparative genomes isolates from brazilian mangrove.</title>
        <authorList>
            <person name="De Araujo J.E."/>
            <person name="Taketani R.G."/>
            <person name="Silva M.C.P."/>
            <person name="Lourenco M.V."/>
            <person name="Oliveira V.M."/>
            <person name="Andreote F.D."/>
        </authorList>
    </citation>
    <scope>NUCLEOTIDE SEQUENCE [LARGE SCALE GENOMIC DNA]</scope>
    <source>
        <strain evidence="2 3">HEX PRIS-MGV</strain>
    </source>
</reference>
<dbReference type="RefSeq" id="WP_114369715.1">
    <property type="nucleotide sequence ID" value="NZ_QPEX01000030.1"/>
</dbReference>
<dbReference type="AlphaFoldDB" id="A0A368KT25"/>
<sequence length="547" mass="60466">MDSNNLPSKDTHELTSNDGLLRQPSFTQWILPLVMTILAAVLLALATPRIDFHADEAIYLSGVPVSTSNDTGLVYHGAYLATGLGDPTPLSARWASLGFGCLLIFSLTKILQKAVPSRPGLVAVIVPLSIAISYQGVFTILRVRPEISWVAVTSLACWCLAELRVQKSYLFGGLLLVALFALPMNHLLSVFPAFFLVVYLALFGRQHLGTLFAGCAVGMMGVGFIANRLIRGWITDSPVSIFPGGVGGQAKPSVNEFLKNVFWNSPHFLNDSSANTNLWDSLVTIPSVGSLSHCMIATLIWAIALPLPFLMRTWESRFVASIPLLTLVLFYASGYFNPTYSPIITIYAIAIFCMLAIDPTRHKAFRFVAAAIVLVTLVNGSSFLATRVFNHGPASFFEVESQLRNEIAQLPSDATIVIPERFQSAVGKSQNKSVLFKEPMPPHVDMLVIDSYDFDMYRFVPEYEQRRRAIDDFIAQQSPTSEFDFPVYRNERLRNETNNNNRFQAAQGSWFFRNSVKYIVSVFPGQDATAHTASRELDGTTSTPAKR</sequence>
<dbReference type="OrthoDB" id="250915at2"/>
<organism evidence="2 3">
    <name type="scientific">Bremerella cremea</name>
    <dbReference type="NCBI Taxonomy" id="1031537"/>
    <lineage>
        <taxon>Bacteria</taxon>
        <taxon>Pseudomonadati</taxon>
        <taxon>Planctomycetota</taxon>
        <taxon>Planctomycetia</taxon>
        <taxon>Pirellulales</taxon>
        <taxon>Pirellulaceae</taxon>
        <taxon>Bremerella</taxon>
    </lineage>
</organism>
<feature type="transmembrane region" description="Helical" evidence="1">
    <location>
        <begin position="57"/>
        <end position="78"/>
    </location>
</feature>
<keyword evidence="1" id="KW-0812">Transmembrane</keyword>
<feature type="transmembrane region" description="Helical" evidence="1">
    <location>
        <begin position="340"/>
        <end position="357"/>
    </location>
</feature>